<dbReference type="SUPFAM" id="SSF53448">
    <property type="entry name" value="Nucleotide-diphospho-sugar transferases"/>
    <property type="match status" value="1"/>
</dbReference>
<organism evidence="1 2">
    <name type="scientific">Thermosulfidibacter takaii (strain DSM 17441 / JCM 13301 / NBRC 103674 / ABI70S6)</name>
    <dbReference type="NCBI Taxonomy" id="1298851"/>
    <lineage>
        <taxon>Bacteria</taxon>
        <taxon>Pseudomonadati</taxon>
        <taxon>Thermosulfidibacterota</taxon>
        <taxon>Thermosulfidibacteria</taxon>
        <taxon>Thermosulfidibacterales</taxon>
        <taxon>Thermosulfidibacteraceae</taxon>
    </lineage>
</organism>
<proteinExistence type="predicted"/>
<protein>
    <submittedName>
        <fullName evidence="1">N-acylneuraminate cytidylyltransferase</fullName>
        <ecNumber evidence="1">2.7.7.43</ecNumber>
    </submittedName>
</protein>
<dbReference type="InterPro" id="IPR029044">
    <property type="entry name" value="Nucleotide-diphossugar_trans"/>
</dbReference>
<dbReference type="PANTHER" id="PTHR21485:SF6">
    <property type="entry name" value="N-ACYLNEURAMINATE CYTIDYLYLTRANSFERASE-RELATED"/>
    <property type="match status" value="1"/>
</dbReference>
<dbReference type="EC" id="2.7.7.43" evidence="1"/>
<evidence type="ECO:0000313" key="2">
    <source>
        <dbReference type="Proteomes" id="UP000063234"/>
    </source>
</evidence>
<dbReference type="Gene3D" id="3.90.550.10">
    <property type="entry name" value="Spore Coat Polysaccharide Biosynthesis Protein SpsA, Chain A"/>
    <property type="match status" value="1"/>
</dbReference>
<evidence type="ECO:0000313" key="1">
    <source>
        <dbReference type="EMBL" id="BAT72262.1"/>
    </source>
</evidence>
<dbReference type="Pfam" id="PF02348">
    <property type="entry name" value="CTP_transf_3"/>
    <property type="match status" value="1"/>
</dbReference>
<keyword evidence="1" id="KW-0548">Nucleotidyltransferase</keyword>
<dbReference type="PANTHER" id="PTHR21485">
    <property type="entry name" value="HAD SUPERFAMILY MEMBERS CMAS AND KDSC"/>
    <property type="match status" value="1"/>
</dbReference>
<dbReference type="PATRIC" id="fig|1298851.3.peg.1551"/>
<name>A0A0S3QV96_THET7</name>
<dbReference type="KEGG" id="ttk:TST_1476"/>
<reference evidence="2" key="1">
    <citation type="journal article" date="2018" name="Science">
        <title>A primordial and reversible TCA cycle in a facultatively chemolithoautotrophic thermophile.</title>
        <authorList>
            <person name="Nunoura T."/>
            <person name="Chikaraishi Y."/>
            <person name="Izaki R."/>
            <person name="Suwa T."/>
            <person name="Sato T."/>
            <person name="Harada T."/>
            <person name="Mori K."/>
            <person name="Kato Y."/>
            <person name="Miyazaki M."/>
            <person name="Shimamura S."/>
            <person name="Yanagawa K."/>
            <person name="Shuto A."/>
            <person name="Ohkouchi N."/>
            <person name="Fujita N."/>
            <person name="Takaki Y."/>
            <person name="Atomi H."/>
            <person name="Takai K."/>
        </authorList>
    </citation>
    <scope>NUCLEOTIDE SEQUENCE [LARGE SCALE GENOMIC DNA]</scope>
    <source>
        <strain evidence="2">DSM 17441 / JCM 13301 / NBRC 103674 / ABI70S6</strain>
    </source>
</reference>
<accession>A0A0S3QV96</accession>
<dbReference type="EMBL" id="AP013035">
    <property type="protein sequence ID" value="BAT72262.1"/>
    <property type="molecule type" value="Genomic_DNA"/>
</dbReference>
<dbReference type="GO" id="GO:0008781">
    <property type="term" value="F:N-acylneuraminate cytidylyltransferase activity"/>
    <property type="evidence" value="ECO:0007669"/>
    <property type="project" value="UniProtKB-EC"/>
</dbReference>
<dbReference type="AlphaFoldDB" id="A0A0S3QV96"/>
<dbReference type="STRING" id="1298851.TST_1476"/>
<keyword evidence="2" id="KW-1185">Reference proteome</keyword>
<keyword evidence="1" id="KW-0808">Transferase</keyword>
<dbReference type="OrthoDB" id="9805604at2"/>
<sequence>MFRGKTYIAIIPARGGSKRLPNKNILPLAGKPLVAWTIEAALDSKYLDEIILSSDDEKILEIGKSYGITSIKRPHYLADDTAKTVDVILYHLELIEPEPDYTVLLQPTSPLRTSKHIDEAIEWLSEKNADAVISVSEIGFPIEWCNVLPEDKNLVNFIKDEHLNVRSQDLPKRYRINGAIYVVKTEKFMKHQTFFLKKNVYAYVMDRISSVDIDDQFDFLFAEFLITKRFF</sequence>
<dbReference type="CDD" id="cd02513">
    <property type="entry name" value="CMP-NeuAc_Synthase"/>
    <property type="match status" value="1"/>
</dbReference>
<dbReference type="InterPro" id="IPR003329">
    <property type="entry name" value="Cytidylyl_trans"/>
</dbReference>
<dbReference type="Proteomes" id="UP000063234">
    <property type="component" value="Chromosome"/>
</dbReference>
<gene>
    <name evidence="1" type="primary">neuA</name>
    <name evidence="1" type="ORF">TST_1476</name>
</gene>
<dbReference type="InterPro" id="IPR050793">
    <property type="entry name" value="CMP-NeuNAc_synthase"/>
</dbReference>